<dbReference type="HOGENOM" id="CLU_003033_2_0_1"/>
<evidence type="ECO:0000313" key="17">
    <source>
        <dbReference type="Proteomes" id="UP000000314"/>
    </source>
</evidence>
<keyword evidence="10" id="KW-0931">ER-Golgi transport</keyword>
<comment type="function">
    <text evidence="12">Component of the coat protein complex II (COPII) which promotes the formation of transport vesicles from the endoplasmic reticulum (ER). The coat has two main functions, the physical deformation of the endoplasmic reticulum membrane into vesicles and the selection of cargo molecules.</text>
</comment>
<evidence type="ECO:0000256" key="1">
    <source>
        <dbReference type="ARBA" id="ARBA00004299"/>
    </source>
</evidence>
<feature type="compositionally biased region" description="Polar residues" evidence="14">
    <location>
        <begin position="853"/>
        <end position="876"/>
    </location>
</feature>
<comment type="similarity">
    <text evidence="3">Belongs to the WD repeat SEC31 family.</text>
</comment>
<dbReference type="OMA" id="WLERPCG"/>
<dbReference type="GO" id="GO:0007029">
    <property type="term" value="P:endoplasmic reticulum organization"/>
    <property type="evidence" value="ECO:0007669"/>
    <property type="project" value="TreeGrafter"/>
</dbReference>
<evidence type="ECO:0000256" key="10">
    <source>
        <dbReference type="ARBA" id="ARBA00022892"/>
    </source>
</evidence>
<dbReference type="GO" id="GO:0090110">
    <property type="term" value="P:COPII-coated vesicle cargo loading"/>
    <property type="evidence" value="ECO:0007669"/>
    <property type="project" value="TreeGrafter"/>
</dbReference>
<keyword evidence="7 13" id="KW-0853">WD repeat</keyword>
<evidence type="ECO:0000256" key="13">
    <source>
        <dbReference type="PROSITE-ProRule" id="PRU00221"/>
    </source>
</evidence>
<dbReference type="Gene3D" id="1.25.40.1030">
    <property type="match status" value="1"/>
</dbReference>
<dbReference type="PROSITE" id="PS50082">
    <property type="entry name" value="WD_REPEATS_2"/>
    <property type="match status" value="2"/>
</dbReference>
<feature type="compositionally biased region" description="Low complexity" evidence="14">
    <location>
        <begin position="1088"/>
        <end position="1106"/>
    </location>
</feature>
<organism evidence="16 17">
    <name type="scientific">Komagataella phaffii (strain GS115 / ATCC 20864)</name>
    <name type="common">Yeast</name>
    <name type="synonym">Pichia pastoris</name>
    <dbReference type="NCBI Taxonomy" id="644223"/>
    <lineage>
        <taxon>Eukaryota</taxon>
        <taxon>Fungi</taxon>
        <taxon>Dikarya</taxon>
        <taxon>Ascomycota</taxon>
        <taxon>Saccharomycotina</taxon>
        <taxon>Pichiomycetes</taxon>
        <taxon>Pichiales</taxon>
        <taxon>Pichiaceae</taxon>
        <taxon>Komagataella</taxon>
    </lineage>
</organism>
<reference evidence="16 17" key="1">
    <citation type="journal article" date="2009" name="Nat. Biotechnol.">
        <title>Genome sequence of the recombinant protein production host Pichia pastoris.</title>
        <authorList>
            <person name="De Schutter K."/>
            <person name="Lin Y.C."/>
            <person name="Tiels P."/>
            <person name="Van Hecke A."/>
            <person name="Glinka S."/>
            <person name="Weber-Lehmann J."/>
            <person name="Rouze P."/>
            <person name="Van de Peer Y."/>
            <person name="Callewaert N."/>
        </authorList>
    </citation>
    <scope>NUCLEOTIDE SEQUENCE [LARGE SCALE GENOMIC DNA]</scope>
    <source>
        <strain evidence="17">GS115 / ATCC 20864</strain>
    </source>
</reference>
<dbReference type="InterPro" id="IPR001680">
    <property type="entry name" value="WD40_rpt"/>
</dbReference>
<dbReference type="PROSITE" id="PS50294">
    <property type="entry name" value="WD_REPEATS_REGION"/>
    <property type="match status" value="1"/>
</dbReference>
<dbReference type="PANTHER" id="PTHR13923">
    <property type="entry name" value="SEC31-RELATED PROTEIN"/>
    <property type="match status" value="1"/>
</dbReference>
<evidence type="ECO:0000256" key="9">
    <source>
        <dbReference type="ARBA" id="ARBA00022824"/>
    </source>
</evidence>
<dbReference type="Pfam" id="PF12931">
    <property type="entry name" value="TPR_Sec16"/>
    <property type="match status" value="1"/>
</dbReference>
<dbReference type="GO" id="GO:0030127">
    <property type="term" value="C:COPII vesicle coat"/>
    <property type="evidence" value="ECO:0007669"/>
    <property type="project" value="TreeGrafter"/>
</dbReference>
<feature type="compositionally biased region" description="Polar residues" evidence="14">
    <location>
        <begin position="793"/>
        <end position="812"/>
    </location>
</feature>
<feature type="domain" description="Sec16 Sec23-binding" evidence="15">
    <location>
        <begin position="527"/>
        <end position="743"/>
    </location>
</feature>
<evidence type="ECO:0000256" key="7">
    <source>
        <dbReference type="ARBA" id="ARBA00022574"/>
    </source>
</evidence>
<name>C4QXU3_KOMPG</name>
<feature type="region of interest" description="Disordered" evidence="14">
    <location>
        <begin position="787"/>
        <end position="812"/>
    </location>
</feature>
<dbReference type="RefSeq" id="XP_002490347.1">
    <property type="nucleotide sequence ID" value="XM_002490302.1"/>
</dbReference>
<evidence type="ECO:0000313" key="16">
    <source>
        <dbReference type="EMBL" id="CAY68066.1"/>
    </source>
</evidence>
<accession>C4QXU3</accession>
<evidence type="ECO:0000256" key="14">
    <source>
        <dbReference type="SAM" id="MobiDB-lite"/>
    </source>
</evidence>
<keyword evidence="9" id="KW-0256">Endoplasmic reticulum</keyword>
<dbReference type="Pfam" id="PF00400">
    <property type="entry name" value="WD40"/>
    <property type="match status" value="2"/>
</dbReference>
<feature type="compositionally biased region" description="Polar residues" evidence="14">
    <location>
        <begin position="916"/>
        <end position="935"/>
    </location>
</feature>
<dbReference type="InterPro" id="IPR040251">
    <property type="entry name" value="SEC31-like"/>
</dbReference>
<keyword evidence="17" id="KW-1185">Reference proteome</keyword>
<keyword evidence="6" id="KW-0813">Transport</keyword>
<dbReference type="eggNOG" id="KOG0307">
    <property type="taxonomic scope" value="Eukaryota"/>
</dbReference>
<dbReference type="InterPro" id="IPR036322">
    <property type="entry name" value="WD40_repeat_dom_sf"/>
</dbReference>
<evidence type="ECO:0000256" key="12">
    <source>
        <dbReference type="ARBA" id="ARBA00025471"/>
    </source>
</evidence>
<feature type="region of interest" description="Disordered" evidence="14">
    <location>
        <begin position="853"/>
        <end position="1223"/>
    </location>
</feature>
<comment type="subcellular location">
    <subcellularLocation>
        <location evidence="1">Cytoplasmic vesicle</location>
        <location evidence="1">COPII-coated vesicle membrane</location>
        <topology evidence="1">Peripheral membrane protein</topology>
        <orientation evidence="1">Cytoplasmic side</orientation>
    </subcellularLocation>
    <subcellularLocation>
        <location evidence="2">Endoplasmic reticulum membrane</location>
        <topology evidence="2">Peripheral membrane protein</topology>
        <orientation evidence="2">Cytoplasmic side</orientation>
    </subcellularLocation>
</comment>
<evidence type="ECO:0000256" key="4">
    <source>
        <dbReference type="ARBA" id="ARBA00013507"/>
    </source>
</evidence>
<dbReference type="EMBL" id="FN392319">
    <property type="protein sequence ID" value="CAY68066.1"/>
    <property type="molecule type" value="Genomic_DNA"/>
</dbReference>
<feature type="compositionally biased region" description="Polar residues" evidence="14">
    <location>
        <begin position="964"/>
        <end position="977"/>
    </location>
</feature>
<proteinExistence type="inferred from homology"/>
<dbReference type="Gene3D" id="1.20.940.10">
    <property type="entry name" value="Functional domain of the splicing factor Prp18"/>
    <property type="match status" value="1"/>
</dbReference>
<feature type="repeat" description="WD" evidence="13">
    <location>
        <begin position="249"/>
        <end position="282"/>
    </location>
</feature>
<dbReference type="Proteomes" id="UP000000314">
    <property type="component" value="Chromosome 1"/>
</dbReference>
<dbReference type="PANTHER" id="PTHR13923:SF11">
    <property type="entry name" value="SECRETORY 31, ISOFORM D"/>
    <property type="match status" value="1"/>
</dbReference>
<feature type="compositionally biased region" description="Polar residues" evidence="14">
    <location>
        <begin position="1009"/>
        <end position="1048"/>
    </location>
</feature>
<dbReference type="OrthoDB" id="542917at2759"/>
<evidence type="ECO:0000259" key="15">
    <source>
        <dbReference type="Pfam" id="PF12931"/>
    </source>
</evidence>
<dbReference type="GeneID" id="8196905"/>
<keyword evidence="11" id="KW-0653">Protein transport</keyword>
<feature type="repeat" description="WD" evidence="13">
    <location>
        <begin position="108"/>
        <end position="143"/>
    </location>
</feature>
<dbReference type="SUPFAM" id="SSF50978">
    <property type="entry name" value="WD40 repeat-like"/>
    <property type="match status" value="1"/>
</dbReference>
<dbReference type="GO" id="GO:0005789">
    <property type="term" value="C:endoplasmic reticulum membrane"/>
    <property type="evidence" value="ECO:0007669"/>
    <property type="project" value="UniProtKB-SubCell"/>
</dbReference>
<evidence type="ECO:0000256" key="5">
    <source>
        <dbReference type="ARBA" id="ARBA00021236"/>
    </source>
</evidence>
<dbReference type="InParanoid" id="C4QXU3"/>
<feature type="compositionally biased region" description="Pro residues" evidence="14">
    <location>
        <begin position="1163"/>
        <end position="1191"/>
    </location>
</feature>
<dbReference type="GO" id="GO:0005198">
    <property type="term" value="F:structural molecule activity"/>
    <property type="evidence" value="ECO:0007669"/>
    <property type="project" value="TreeGrafter"/>
</dbReference>
<dbReference type="InterPro" id="IPR024298">
    <property type="entry name" value="Sec16_Sec23-bd"/>
</dbReference>
<evidence type="ECO:0000256" key="8">
    <source>
        <dbReference type="ARBA" id="ARBA00022737"/>
    </source>
</evidence>
<dbReference type="SMART" id="SM00320">
    <property type="entry name" value="WD40"/>
    <property type="match status" value="5"/>
</dbReference>
<dbReference type="Gene3D" id="2.130.10.10">
    <property type="entry name" value="YVTN repeat-like/Quinoprotein amine dehydrogenase"/>
    <property type="match status" value="1"/>
</dbReference>
<evidence type="ECO:0000256" key="11">
    <source>
        <dbReference type="ARBA" id="ARBA00022927"/>
    </source>
</evidence>
<feature type="compositionally biased region" description="Pro residues" evidence="14">
    <location>
        <begin position="937"/>
        <end position="952"/>
    </location>
</feature>
<gene>
    <name evidence="16" type="ordered locus">PAS_chr1-4_0231</name>
</gene>
<dbReference type="STRING" id="644223.C4QXU3"/>
<dbReference type="GO" id="GO:0070971">
    <property type="term" value="C:endoplasmic reticulum exit site"/>
    <property type="evidence" value="ECO:0007669"/>
    <property type="project" value="TreeGrafter"/>
</dbReference>
<evidence type="ECO:0000256" key="6">
    <source>
        <dbReference type="ARBA" id="ARBA00022448"/>
    </source>
</evidence>
<evidence type="ECO:0000256" key="2">
    <source>
        <dbReference type="ARBA" id="ARBA00004397"/>
    </source>
</evidence>
<sequence length="1331" mass="143301">MVKISEIKSTSTFAWSSVDSNVLATGTLAGAVDDSFSTTSSLELWDVLNTSAPIFRTNVGARFHDLAWSNPISKYQRGLLAGAFDNGTIQLWDSSSLLNGSSDSLIELKKHTAPVKTISFNPTESQIFASGASNGQLFIWDINHLSEPISPGASTTPINDINSIAWNSKIRHILASAGTSGYASIWDLKTKKELLNLSYTAPSGQRANLSTVAWHPTNSTSVITASDSDAVPLIMTWDLRNTNVPVATLEGHQKGVLSLDWCSWDSELLLSSGKDNSTLLWNPIRGSLLAEYPTTTNWAFKTRFSSKLPDIFATSSFDGKITVQTLQDTTPAEAQQAKAINDDEFWADLSNSDKKHPNFLQRQTPAWLKVPSSVSFGFGGKIVKVSKASDNQSIVVIDNFTTNDTLAKSTSLLASTISTNDYQTLVDEKLRTEANNHDWQLLNDLLKADDVKDYFRFQIVDPSVLKHDKSEQKVENGQDIFENIEQTDEDFFNNLEREKNSVSVNIPSYSPTGEFDVSSLKDQTGLAASLLLGDLEKATEIALSQGLIQEALVLALGASESLQAKVRNAYFNQTQKSSLPRLIYSATANDVNDLVANGTISGWRDIAAAIFAYSTEKEEFSKFIVELGDRLLASSLSDRRSDALLCFLAGGALNKASTIWNAELSSREEVLKSENPQLSSYEAHNIVLTEFVEKIAAFKYALRISNKFSGQGVNTLNNSFLEFASLVSSQGQFDLALNLLENLSTEDEDIKLEIKRISTASGKTLSSRAGPRSGYVGSQASTSFSGARFKSRGSVSGTTQSVPSPNVNPYLNQLPVQGQTLAQSRPSIQPLTQAPASAYAIPSARTAASSIANNPYAPKQNTNGSYSPAPGVNNTIPEVPKPPTTKSRQGGSGWNDLPNNFNSSRRTTPASTASPYGTQGNQTIQPPSRTPSQMNVIPPPPQASSFVPPPPTATATSSVPKSTFETPSRPFSAQNNPHPAILSPRQRAASVRSPVSKPHARPNRYAPAPSQTENGHSSTVNNVSGGQFSPAPQQAGSFQRQGSYQAPSNPYAPKAERQGSSRGGSFSVPPPNPYVGSSVNGNGGVHGGAPAIPVANNPYANNNQNASYGQANGPLNGFVPPPPMPEKMGGLSSQNYPKRAASRANSTAGYAPSLRSPSVQQFQPPPPPALAQHVQPPPPPELVQQVPPPAPSVQHQVSQGSQGSQGGPPAQQQTRFPSGDRSHISDEAFPIYEYLSKELENVKPKIPERFTKQLVDAEKRLNILFDHLNNNELLTAPTITLLSNLSKSLADHDFKTAESLLIQITTIHNNEAGNWSVGVKRLIQMSSALSS</sequence>
<keyword evidence="8" id="KW-0677">Repeat</keyword>
<feature type="compositionally biased region" description="Low complexity" evidence="14">
    <location>
        <begin position="903"/>
        <end position="915"/>
    </location>
</feature>
<dbReference type="SMR" id="C4QXU3"/>
<feature type="compositionally biased region" description="Low complexity" evidence="14">
    <location>
        <begin position="1192"/>
        <end position="1213"/>
    </location>
</feature>
<evidence type="ECO:0000256" key="3">
    <source>
        <dbReference type="ARBA" id="ARBA00009358"/>
    </source>
</evidence>
<protein>
    <recommendedName>
        <fullName evidence="5">Protein transport protein SEC31</fullName>
    </recommendedName>
    <alternativeName>
        <fullName evidence="4">Protein transport protein sec31</fullName>
    </alternativeName>
</protein>
<dbReference type="KEGG" id="ppa:PAS_chr1-4_0231"/>
<dbReference type="FunCoup" id="C4QXU3">
    <property type="interactions" value="743"/>
</dbReference>
<feature type="compositionally biased region" description="Low complexity" evidence="14">
    <location>
        <begin position="953"/>
        <end position="963"/>
    </location>
</feature>
<dbReference type="GO" id="GO:0015031">
    <property type="term" value="P:protein transport"/>
    <property type="evidence" value="ECO:0007669"/>
    <property type="project" value="UniProtKB-KW"/>
</dbReference>
<dbReference type="InterPro" id="IPR015943">
    <property type="entry name" value="WD40/YVTN_repeat-like_dom_sf"/>
</dbReference>